<evidence type="ECO:0000313" key="4">
    <source>
        <dbReference type="Proteomes" id="UP000231409"/>
    </source>
</evidence>
<dbReference type="InterPro" id="IPR029058">
    <property type="entry name" value="AB_hydrolase_fold"/>
</dbReference>
<feature type="domain" description="DUF6351" evidence="2">
    <location>
        <begin position="32"/>
        <end position="787"/>
    </location>
</feature>
<protein>
    <recommendedName>
        <fullName evidence="2">DUF6351 domain-containing protein</fullName>
    </recommendedName>
</protein>
<evidence type="ECO:0000256" key="1">
    <source>
        <dbReference type="SAM" id="SignalP"/>
    </source>
</evidence>
<evidence type="ECO:0000313" key="3">
    <source>
        <dbReference type="EMBL" id="PHQ15882.1"/>
    </source>
</evidence>
<sequence>MPAIVRLLPALALGLLLGLSPLSRAANPHYSLEVLSSAPDQVSGTEVLVRVMFREHADKSTPAVASRLRQLEFWLNDQPVEPLIRGGRNGHEILISGLETGPNRLELHHRQQGPLASMELVAHPISGPIFSGPQQYPFVCTVTTELGKQPLVDTGSDSGFPVLDDNGNQIGLSKDCSIEPYVTFLYRTTGGQWHTLPDDGSRPADMATTTLTDGRTVDFVVRQERGTINRFIYSFATLAEASDTPWQASTRLWNGRLLFHFEGGVAIGHTQGELSRRALEPEVLKKGYAVIYSTGTRTSTHYNLQVGGETALMVKEHFIKRFGEPVYTVAIGGSGGGIQQYVYSQNHPELLDGGVPQYSYPDMITQVIHVGDCELLEHFMDVTDRTNQKWQTTSNRSWLVGLNATDAYPDPLADAKRALGFATAPGMTECIPAWRGLSPLVLNPLFGFADNQQLMQPPGIMADVQWTHFDDARNIYGLDENGNPRTVYDNVGVQYGLRALTEGQISTTEFLRLNALVGGWKHPNDMVQEGFPFLGSFDDVMADPSRFDPWSARNMTLSPDGETPAPRTRASTEAIGAAYTSGLVFDGQLNMPVIDWRHYLEEVLDMHNSHQSFSARQRIINRMGDAGNQVIWFTDARPTDTSNPDRPRPADDFNQTWQALEVLHDWIMNIRANPQHGIAGNRPTLATDACFSSDGSLISAGDTVWDGILDDNPEGACTAQFPTYTTSRMVAGGPIEGSIFQCSLKPVSTALTDGTYGPVSFSAEEAERLHAIFPDGVCDYSQPDLGRPAR</sequence>
<dbReference type="Pfam" id="PF19878">
    <property type="entry name" value="DUF6351"/>
    <property type="match status" value="1"/>
</dbReference>
<name>A0A2G1UN39_9GAMM</name>
<dbReference type="AlphaFoldDB" id="A0A2G1UN39"/>
<feature type="chain" id="PRO_5013625851" description="DUF6351 domain-containing protein" evidence="1">
    <location>
        <begin position="26"/>
        <end position="790"/>
    </location>
</feature>
<accession>A0A2G1UN39</accession>
<dbReference type="SUPFAM" id="SSF53474">
    <property type="entry name" value="alpha/beta-Hydrolases"/>
    <property type="match status" value="1"/>
</dbReference>
<proteinExistence type="predicted"/>
<feature type="signal peptide" evidence="1">
    <location>
        <begin position="1"/>
        <end position="25"/>
    </location>
</feature>
<dbReference type="Proteomes" id="UP000231409">
    <property type="component" value="Unassembled WGS sequence"/>
</dbReference>
<comment type="caution">
    <text evidence="3">The sequence shown here is derived from an EMBL/GenBank/DDBJ whole genome shotgun (WGS) entry which is preliminary data.</text>
</comment>
<organism evidence="3 4">
    <name type="scientific">Marinobacter profundi</name>
    <dbReference type="NCBI Taxonomy" id="2666256"/>
    <lineage>
        <taxon>Bacteria</taxon>
        <taxon>Pseudomonadati</taxon>
        <taxon>Pseudomonadota</taxon>
        <taxon>Gammaproteobacteria</taxon>
        <taxon>Pseudomonadales</taxon>
        <taxon>Marinobacteraceae</taxon>
        <taxon>Marinobacter</taxon>
    </lineage>
</organism>
<gene>
    <name evidence="3" type="ORF">CLH61_07015</name>
</gene>
<dbReference type="InterPro" id="IPR045556">
    <property type="entry name" value="DUF6351"/>
</dbReference>
<dbReference type="RefSeq" id="WP_099613986.1">
    <property type="nucleotide sequence ID" value="NZ_KZ319369.1"/>
</dbReference>
<reference evidence="3 4" key="1">
    <citation type="submission" date="2017-09" db="EMBL/GenBank/DDBJ databases">
        <title>The draft genome sequences of Marinobacter sp. PWS21.</title>
        <authorList>
            <person name="Cao J."/>
        </authorList>
    </citation>
    <scope>NUCLEOTIDE SEQUENCE [LARGE SCALE GENOMIC DNA]</scope>
    <source>
        <strain evidence="3 4">PWS21</strain>
    </source>
</reference>
<dbReference type="EMBL" id="NTFH01000005">
    <property type="protein sequence ID" value="PHQ15882.1"/>
    <property type="molecule type" value="Genomic_DNA"/>
</dbReference>
<keyword evidence="1" id="KW-0732">Signal</keyword>
<evidence type="ECO:0000259" key="2">
    <source>
        <dbReference type="Pfam" id="PF19878"/>
    </source>
</evidence>
<keyword evidence="4" id="KW-1185">Reference proteome</keyword>